<dbReference type="KEGG" id="dzi:111307073"/>
<evidence type="ECO:0000313" key="2">
    <source>
        <dbReference type="Proteomes" id="UP000515121"/>
    </source>
</evidence>
<reference evidence="3" key="1">
    <citation type="submission" date="2025-08" db="UniProtKB">
        <authorList>
            <consortium name="RefSeq"/>
        </authorList>
    </citation>
    <scope>IDENTIFICATION</scope>
    <source>
        <tissue evidence="3">Fruit stalk</tissue>
    </source>
</reference>
<dbReference type="AlphaFoldDB" id="A0A6P6A7T9"/>
<accession>A0A6P6A7T9</accession>
<sequence>MDGLAIIDDHNVNEVDNHVFHSSFLPKAKTESKGHRRSLTTGSGLVAMYALHHGARIATSLDGLNAAISLHRLNAGGGLSSLDATTASSHHLKAGGGLGSLSVAAASSHRLNAGTGLDVGGGQGGLGGGGVGNVVASENDGGVNIGAISGGGVRASFRGKTGGRGIGGGANDATIGTSGGGVGDAGKDGEKGFDGSARE</sequence>
<feature type="compositionally biased region" description="Basic and acidic residues" evidence="1">
    <location>
        <begin position="185"/>
        <end position="199"/>
    </location>
</feature>
<dbReference type="GeneID" id="111307073"/>
<protein>
    <submittedName>
        <fullName evidence="3">Glycine-rich protein 23-like</fullName>
    </submittedName>
</protein>
<dbReference type="Proteomes" id="UP000515121">
    <property type="component" value="Unplaced"/>
</dbReference>
<organism evidence="2 3">
    <name type="scientific">Durio zibethinus</name>
    <name type="common">Durian</name>
    <dbReference type="NCBI Taxonomy" id="66656"/>
    <lineage>
        <taxon>Eukaryota</taxon>
        <taxon>Viridiplantae</taxon>
        <taxon>Streptophyta</taxon>
        <taxon>Embryophyta</taxon>
        <taxon>Tracheophyta</taxon>
        <taxon>Spermatophyta</taxon>
        <taxon>Magnoliopsida</taxon>
        <taxon>eudicotyledons</taxon>
        <taxon>Gunneridae</taxon>
        <taxon>Pentapetalae</taxon>
        <taxon>rosids</taxon>
        <taxon>malvids</taxon>
        <taxon>Malvales</taxon>
        <taxon>Malvaceae</taxon>
        <taxon>Helicteroideae</taxon>
        <taxon>Durio</taxon>
    </lineage>
</organism>
<gene>
    <name evidence="3" type="primary">LOC111307073</name>
</gene>
<dbReference type="RefSeq" id="XP_022760860.1">
    <property type="nucleotide sequence ID" value="XM_022905125.1"/>
</dbReference>
<keyword evidence="2" id="KW-1185">Reference proteome</keyword>
<proteinExistence type="predicted"/>
<evidence type="ECO:0000313" key="3">
    <source>
        <dbReference type="RefSeq" id="XP_022760860.1"/>
    </source>
</evidence>
<dbReference type="OrthoDB" id="1002710at2759"/>
<feature type="region of interest" description="Disordered" evidence="1">
    <location>
        <begin position="164"/>
        <end position="199"/>
    </location>
</feature>
<evidence type="ECO:0000256" key="1">
    <source>
        <dbReference type="SAM" id="MobiDB-lite"/>
    </source>
</evidence>
<name>A0A6P6A7T9_DURZI</name>